<organism evidence="1 2">
    <name type="scientific">Loktanella atrilutea</name>
    <dbReference type="NCBI Taxonomy" id="366533"/>
    <lineage>
        <taxon>Bacteria</taxon>
        <taxon>Pseudomonadati</taxon>
        <taxon>Pseudomonadota</taxon>
        <taxon>Alphaproteobacteria</taxon>
        <taxon>Rhodobacterales</taxon>
        <taxon>Roseobacteraceae</taxon>
        <taxon>Loktanella</taxon>
    </lineage>
</organism>
<dbReference type="OrthoDB" id="7705857at2"/>
<evidence type="ECO:0008006" key="3">
    <source>
        <dbReference type="Google" id="ProtNLM"/>
    </source>
</evidence>
<dbReference type="AlphaFoldDB" id="A0A1M5CDG4"/>
<name>A0A1M5CDG4_LOKAT</name>
<evidence type="ECO:0000313" key="2">
    <source>
        <dbReference type="Proteomes" id="UP000183987"/>
    </source>
</evidence>
<dbReference type="Proteomes" id="UP000183987">
    <property type="component" value="Unassembled WGS sequence"/>
</dbReference>
<protein>
    <recommendedName>
        <fullName evidence="3">Sulfotransferase family protein</fullName>
    </recommendedName>
</protein>
<dbReference type="SUPFAM" id="SSF52540">
    <property type="entry name" value="P-loop containing nucleoside triphosphate hydrolases"/>
    <property type="match status" value="1"/>
</dbReference>
<dbReference type="EMBL" id="FQUE01000007">
    <property type="protein sequence ID" value="SHF52759.1"/>
    <property type="molecule type" value="Genomic_DNA"/>
</dbReference>
<reference evidence="2" key="1">
    <citation type="submission" date="2016-11" db="EMBL/GenBank/DDBJ databases">
        <authorList>
            <person name="Varghese N."/>
            <person name="Submissions S."/>
        </authorList>
    </citation>
    <scope>NUCLEOTIDE SEQUENCE [LARGE SCALE GENOMIC DNA]</scope>
    <source>
        <strain evidence="2">DSM 29326</strain>
    </source>
</reference>
<accession>A0A1M5CDG4</accession>
<evidence type="ECO:0000313" key="1">
    <source>
        <dbReference type="EMBL" id="SHF52759.1"/>
    </source>
</evidence>
<dbReference type="STRING" id="366533.SAMN05444339_107138"/>
<dbReference type="Gene3D" id="3.40.50.300">
    <property type="entry name" value="P-loop containing nucleotide triphosphate hydrolases"/>
    <property type="match status" value="1"/>
</dbReference>
<dbReference type="RefSeq" id="WP_072858007.1">
    <property type="nucleotide sequence ID" value="NZ_FQUE01000007.1"/>
</dbReference>
<sequence length="267" mass="28959">MTEILLHPGFHKTGTSSIQHFLWLNRTALAPHFTSVMLRHLKPAVQMACRFSRNRNPAELMDMVAALDAALAEAEVKPAQNILVSCEGLLGHLPGWPDVDDYGAAPTLAAYLTGYFQDRHPKARLRVILTTRDADGWLFSTYRHHLRGQRLTQTPEGFARTYAAAADLTGMAAQIAAAVGDVPVFTLPLADLAHYPLGPGGALCDLMQVPSTTRGDLVAVGHGNTGPEQVLWEQFLALNRGPLGDRAVRAAKERLAEAVDLGGWRTA</sequence>
<gene>
    <name evidence="1" type="ORF">SAMN05444339_107138</name>
</gene>
<dbReference type="InterPro" id="IPR027417">
    <property type="entry name" value="P-loop_NTPase"/>
</dbReference>
<keyword evidence="2" id="KW-1185">Reference proteome</keyword>
<proteinExistence type="predicted"/>